<dbReference type="Proteomes" id="UP001152592">
    <property type="component" value="Unassembled WGS sequence"/>
</dbReference>
<evidence type="ECO:0000313" key="1">
    <source>
        <dbReference type="EMBL" id="CAG8395671.1"/>
    </source>
</evidence>
<gene>
    <name evidence="1" type="ORF">PSALAMII_LOCUS7128</name>
</gene>
<dbReference type="EMBL" id="CAJVPD010000249">
    <property type="protein sequence ID" value="CAG8395671.1"/>
    <property type="molecule type" value="Genomic_DNA"/>
</dbReference>
<dbReference type="OrthoDB" id="10062876at2759"/>
<dbReference type="AlphaFoldDB" id="A0A9W4JK53"/>
<protein>
    <submittedName>
        <fullName evidence="1">Uncharacterized protein</fullName>
    </submittedName>
</protein>
<organism evidence="1 2">
    <name type="scientific">Penicillium salamii</name>
    <dbReference type="NCBI Taxonomy" id="1612424"/>
    <lineage>
        <taxon>Eukaryota</taxon>
        <taxon>Fungi</taxon>
        <taxon>Dikarya</taxon>
        <taxon>Ascomycota</taxon>
        <taxon>Pezizomycotina</taxon>
        <taxon>Eurotiomycetes</taxon>
        <taxon>Eurotiomycetidae</taxon>
        <taxon>Eurotiales</taxon>
        <taxon>Aspergillaceae</taxon>
        <taxon>Penicillium</taxon>
    </lineage>
</organism>
<proteinExistence type="predicted"/>
<accession>A0A9W4JK53</accession>
<reference evidence="1" key="1">
    <citation type="submission" date="2021-07" db="EMBL/GenBank/DDBJ databases">
        <authorList>
            <person name="Branca A.L. A."/>
        </authorList>
    </citation>
    <scope>NUCLEOTIDE SEQUENCE</scope>
</reference>
<evidence type="ECO:0000313" key="2">
    <source>
        <dbReference type="Proteomes" id="UP001152592"/>
    </source>
</evidence>
<name>A0A9W4JK53_9EURO</name>
<sequence length="375" mass="43284">MDPFRRLPVELMFQILENAADFVGVESLISVSRPARAAFLMDSYAIVHAIATSNPITTQPEVRRLVHNIVILHSPAVTEEDEASQRFKWQQMACRVLHIAAQIQRLACACLSKLRREFASAVGFDPLHAQRANVPFSWIEEYRAYWALWHLRCVSDYAKYVEKQRSYLHSGGDPPRKLTQDVEIHPTSDDVHAFLKEVIWTVAVTLEDLQACPFTRFSGGVLKPEHRNTLSWDLDTDIPFFRSFELPRSVETQYSIWSPPPIPTPSLMTSRWSLLPDHCKDPSPQTYLFRSLRFQVSRRGPNKRAMNDILRYRRCGVLLWDKWRMFSTGLYPNNFRERVPTPDGGFVDPGEPKVSLSSNYLTKWLEVGDPLRWPA</sequence>
<comment type="caution">
    <text evidence="1">The sequence shown here is derived from an EMBL/GenBank/DDBJ whole genome shotgun (WGS) entry which is preliminary data.</text>
</comment>